<evidence type="ECO:0000313" key="1">
    <source>
        <dbReference type="EMBL" id="AQS41175.1"/>
    </source>
</evidence>
<dbReference type="AlphaFoldDB" id="A0A1U9JTI6"/>
<reference evidence="1 2" key="1">
    <citation type="journal article" date="2010" name="Science">
        <title>Genomic comparison of the ants Camponotus floridanus and Harpegnathos saltator.</title>
        <authorList>
            <person name="Bonasio R."/>
            <person name="Zhang G."/>
            <person name="Ye C."/>
            <person name="Mutti N.S."/>
            <person name="Fang X."/>
            <person name="Qin N."/>
            <person name="Donahue G."/>
            <person name="Yang P."/>
            <person name="Li Q."/>
            <person name="Li C."/>
            <person name="Zhang P."/>
            <person name="Huang Z."/>
            <person name="Berger S.L."/>
            <person name="Reinberg D."/>
            <person name="Wang J."/>
            <person name="Liebig J."/>
        </authorList>
    </citation>
    <scope>NUCLEOTIDE SEQUENCE [LARGE SCALE GENOMIC DNA]</scope>
    <source>
        <strain evidence="1 2">Hsal</strain>
    </source>
</reference>
<proteinExistence type="predicted"/>
<dbReference type="NCBIfam" id="TIGR01459">
    <property type="entry name" value="HAD-SF-IIA-hyp4"/>
    <property type="match status" value="1"/>
</dbReference>
<protein>
    <submittedName>
        <fullName evidence="1">HAD-superfamily hydrolase, subfamily IIA</fullName>
    </submittedName>
</protein>
<keyword evidence="2" id="KW-1185">Reference proteome</keyword>
<keyword evidence="1" id="KW-0378">Hydrolase</keyword>
<name>A0A1U9JTI6_9HYPH</name>
<accession>A0A1U9JTI6</accession>
<dbReference type="PANTHER" id="PTHR19288">
    <property type="entry name" value="4-NITROPHENYLPHOSPHATASE-RELATED"/>
    <property type="match status" value="1"/>
</dbReference>
<sequence length="276" mass="30508">MKQLKALTALYEDYDVFLSDVWGVVHDGVKAYPAAVRALQAARQADKKVILITNSPRPRDGVIAQLRALGVPDDCYDNIVTSGDVTRELIREMPRQIFHIGPERDQMLYDGLDVELTEEYEAAAVVCTGLFDDRETPQDYQPLLQRLRSRNLPFVCANPDITVCHGGQMIWCSGALARDYTQLGGRTFIAGKPHRPIYDVAQHLAGNPDKARILAIGDGILTDVKGAEQNGLDILFIGGGVHVADYRKDGVFDMGLLEALLHKNGLKPFAFMMELA</sequence>
<gene>
    <name evidence="1" type="ORF">BHV28_04630</name>
</gene>
<dbReference type="InterPro" id="IPR006357">
    <property type="entry name" value="HAD-SF_hydro_IIA"/>
</dbReference>
<dbReference type="KEGG" id="thd:BHV28_04630"/>
<dbReference type="InterPro" id="IPR006356">
    <property type="entry name" value="HAD-SF_hydro_IIA_hyp3"/>
</dbReference>
<dbReference type="EMBL" id="CP017315">
    <property type="protein sequence ID" value="AQS41175.1"/>
    <property type="molecule type" value="Genomic_DNA"/>
</dbReference>
<dbReference type="GO" id="GO:0005737">
    <property type="term" value="C:cytoplasm"/>
    <property type="evidence" value="ECO:0007669"/>
    <property type="project" value="TreeGrafter"/>
</dbReference>
<dbReference type="Pfam" id="PF13344">
    <property type="entry name" value="Hydrolase_6"/>
    <property type="match status" value="1"/>
</dbReference>
<reference evidence="1 2" key="2">
    <citation type="journal article" date="2016" name="Sci. Rep.">
        <title>The genome of Rhizobiales bacteria in predatory ants reveals urease gene functions but no genes for nitrogen fixation.</title>
        <authorList>
            <person name="Neuvonen M.M."/>
            <person name="Tamarit D."/>
            <person name="Naslund K."/>
            <person name="Liebig J."/>
            <person name="Feldhaar H."/>
            <person name="Moran N.A."/>
            <person name="Guy L."/>
            <person name="Andersson S.G."/>
        </authorList>
    </citation>
    <scope>NUCLEOTIDE SEQUENCE [LARGE SCALE GENOMIC DNA]</scope>
    <source>
        <strain evidence="1 2">Hsal</strain>
    </source>
</reference>
<dbReference type="Proteomes" id="UP000188912">
    <property type="component" value="Chromosome"/>
</dbReference>
<dbReference type="STRING" id="1902579.BHV28_04630"/>
<dbReference type="InterPro" id="IPR036412">
    <property type="entry name" value="HAD-like_sf"/>
</dbReference>
<dbReference type="Gene3D" id="3.40.50.1000">
    <property type="entry name" value="HAD superfamily/HAD-like"/>
    <property type="match status" value="2"/>
</dbReference>
<dbReference type="NCBIfam" id="TIGR01460">
    <property type="entry name" value="HAD-SF-IIA"/>
    <property type="match status" value="1"/>
</dbReference>
<dbReference type="CDD" id="cd07525">
    <property type="entry name" value="HAD_like"/>
    <property type="match status" value="1"/>
</dbReference>
<dbReference type="InterPro" id="IPR023214">
    <property type="entry name" value="HAD_sf"/>
</dbReference>
<dbReference type="PANTHER" id="PTHR19288:SF90">
    <property type="entry name" value="OS08G0542600 PROTEIN"/>
    <property type="match status" value="1"/>
</dbReference>
<dbReference type="GO" id="GO:0016791">
    <property type="term" value="F:phosphatase activity"/>
    <property type="evidence" value="ECO:0007669"/>
    <property type="project" value="TreeGrafter"/>
</dbReference>
<dbReference type="SUPFAM" id="SSF56784">
    <property type="entry name" value="HAD-like"/>
    <property type="match status" value="1"/>
</dbReference>
<dbReference type="Pfam" id="PF13242">
    <property type="entry name" value="Hydrolase_like"/>
    <property type="match status" value="1"/>
</dbReference>
<evidence type="ECO:0000313" key="2">
    <source>
        <dbReference type="Proteomes" id="UP000188912"/>
    </source>
</evidence>
<organism evidence="1 2">
    <name type="scientific">Candidatus Tokpelaia hoelldobleri</name>
    <dbReference type="NCBI Taxonomy" id="1902579"/>
    <lineage>
        <taxon>Bacteria</taxon>
        <taxon>Pseudomonadati</taxon>
        <taxon>Pseudomonadota</taxon>
        <taxon>Alphaproteobacteria</taxon>
        <taxon>Hyphomicrobiales</taxon>
        <taxon>Candidatus Tokpelaia</taxon>
    </lineage>
</organism>